<evidence type="ECO:0000256" key="1">
    <source>
        <dbReference type="SAM" id="MobiDB-lite"/>
    </source>
</evidence>
<dbReference type="Proteomes" id="UP001168146">
    <property type="component" value="Unassembled WGS sequence"/>
</dbReference>
<gene>
    <name evidence="2" type="ORF">LTR82_004562</name>
</gene>
<dbReference type="AlphaFoldDB" id="A0AAN6JB97"/>
<feature type="region of interest" description="Disordered" evidence="1">
    <location>
        <begin position="1"/>
        <end position="52"/>
    </location>
</feature>
<protein>
    <submittedName>
        <fullName evidence="2">Uncharacterized protein</fullName>
    </submittedName>
</protein>
<feature type="region of interest" description="Disordered" evidence="1">
    <location>
        <begin position="88"/>
        <end position="128"/>
    </location>
</feature>
<feature type="compositionally biased region" description="Polar residues" evidence="1">
    <location>
        <begin position="1"/>
        <end position="12"/>
    </location>
</feature>
<feature type="compositionally biased region" description="Low complexity" evidence="1">
    <location>
        <begin position="111"/>
        <end position="122"/>
    </location>
</feature>
<organism evidence="2 3">
    <name type="scientific">Friedmanniomyces endolithicus</name>
    <dbReference type="NCBI Taxonomy" id="329885"/>
    <lineage>
        <taxon>Eukaryota</taxon>
        <taxon>Fungi</taxon>
        <taxon>Dikarya</taxon>
        <taxon>Ascomycota</taxon>
        <taxon>Pezizomycotina</taxon>
        <taxon>Dothideomycetes</taxon>
        <taxon>Dothideomycetidae</taxon>
        <taxon>Mycosphaerellales</taxon>
        <taxon>Teratosphaeriaceae</taxon>
        <taxon>Friedmanniomyces</taxon>
    </lineage>
</organism>
<sequence length="192" mass="21311">MTMAQSRPSCSTRPAYLDNLFKDCPPLPTPQHSANSSFSTASSSGLDLRLNKPLPRPLTPAFEEYTDDQVSLRSFGSRFTFRNPFNRRTYPSTKWTPQTAARPPPSPPQSQPGSRRPSLPRLTTTFSSPSLRMVMEKEREKPLPLAPVCVAQELGCHRCYYFAARNCHGWVMGGSHGDACEQCLQAGFFGAP</sequence>
<reference evidence="2" key="1">
    <citation type="submission" date="2021-12" db="EMBL/GenBank/DDBJ databases">
        <title>Black yeast isolated from Biological Soil Crust.</title>
        <authorList>
            <person name="Kurbessoian T."/>
        </authorList>
    </citation>
    <scope>NUCLEOTIDE SEQUENCE</scope>
    <source>
        <strain evidence="2">CCFEE 5208</strain>
    </source>
</reference>
<dbReference type="EMBL" id="JASUXU010000010">
    <property type="protein sequence ID" value="KAK0324126.1"/>
    <property type="molecule type" value="Genomic_DNA"/>
</dbReference>
<feature type="compositionally biased region" description="Low complexity" evidence="1">
    <location>
        <begin position="33"/>
        <end position="44"/>
    </location>
</feature>
<name>A0AAN6JB97_9PEZI</name>
<evidence type="ECO:0000313" key="3">
    <source>
        <dbReference type="Proteomes" id="UP001168146"/>
    </source>
</evidence>
<proteinExistence type="predicted"/>
<evidence type="ECO:0000313" key="2">
    <source>
        <dbReference type="EMBL" id="KAK0324126.1"/>
    </source>
</evidence>
<comment type="caution">
    <text evidence="2">The sequence shown here is derived from an EMBL/GenBank/DDBJ whole genome shotgun (WGS) entry which is preliminary data.</text>
</comment>
<feature type="compositionally biased region" description="Polar residues" evidence="1">
    <location>
        <begin position="90"/>
        <end position="99"/>
    </location>
</feature>
<accession>A0AAN6JB97</accession>